<proteinExistence type="predicted"/>
<dbReference type="AlphaFoldDB" id="A0A1L9N8W7"/>
<reference evidence="3" key="1">
    <citation type="journal article" date="2017" name="Genome Biol.">
        <title>Comparative genomics reveals high biological diversity and specific adaptations in the industrially and medically important fungal genus Aspergillus.</title>
        <authorList>
            <person name="de Vries R.P."/>
            <person name="Riley R."/>
            <person name="Wiebenga A."/>
            <person name="Aguilar-Osorio G."/>
            <person name="Amillis S."/>
            <person name="Uchima C.A."/>
            <person name="Anderluh G."/>
            <person name="Asadollahi M."/>
            <person name="Askin M."/>
            <person name="Barry K."/>
            <person name="Battaglia E."/>
            <person name="Bayram O."/>
            <person name="Benocci T."/>
            <person name="Braus-Stromeyer S.A."/>
            <person name="Caldana C."/>
            <person name="Canovas D."/>
            <person name="Cerqueira G.C."/>
            <person name="Chen F."/>
            <person name="Chen W."/>
            <person name="Choi C."/>
            <person name="Clum A."/>
            <person name="Dos Santos R.A."/>
            <person name="Damasio A.R."/>
            <person name="Diallinas G."/>
            <person name="Emri T."/>
            <person name="Fekete E."/>
            <person name="Flipphi M."/>
            <person name="Freyberg S."/>
            <person name="Gallo A."/>
            <person name="Gournas C."/>
            <person name="Habgood R."/>
            <person name="Hainaut M."/>
            <person name="Harispe M.L."/>
            <person name="Henrissat B."/>
            <person name="Hilden K.S."/>
            <person name="Hope R."/>
            <person name="Hossain A."/>
            <person name="Karabika E."/>
            <person name="Karaffa L."/>
            <person name="Karanyi Z."/>
            <person name="Krasevec N."/>
            <person name="Kuo A."/>
            <person name="Kusch H."/>
            <person name="LaButti K."/>
            <person name="Lagendijk E.L."/>
            <person name="Lapidus A."/>
            <person name="Levasseur A."/>
            <person name="Lindquist E."/>
            <person name="Lipzen A."/>
            <person name="Logrieco A.F."/>
            <person name="MacCabe A."/>
            <person name="Maekelae M.R."/>
            <person name="Malavazi I."/>
            <person name="Melin P."/>
            <person name="Meyer V."/>
            <person name="Mielnichuk N."/>
            <person name="Miskei M."/>
            <person name="Molnar A.P."/>
            <person name="Mule G."/>
            <person name="Ngan C.Y."/>
            <person name="Orejas M."/>
            <person name="Orosz E."/>
            <person name="Ouedraogo J.P."/>
            <person name="Overkamp K.M."/>
            <person name="Park H.-S."/>
            <person name="Perrone G."/>
            <person name="Piumi F."/>
            <person name="Punt P.J."/>
            <person name="Ram A.F."/>
            <person name="Ramon A."/>
            <person name="Rauscher S."/>
            <person name="Record E."/>
            <person name="Riano-Pachon D.M."/>
            <person name="Robert V."/>
            <person name="Roehrig J."/>
            <person name="Ruller R."/>
            <person name="Salamov A."/>
            <person name="Salih N.S."/>
            <person name="Samson R.A."/>
            <person name="Sandor E."/>
            <person name="Sanguinetti M."/>
            <person name="Schuetze T."/>
            <person name="Sepcic K."/>
            <person name="Shelest E."/>
            <person name="Sherlock G."/>
            <person name="Sophianopoulou V."/>
            <person name="Squina F.M."/>
            <person name="Sun H."/>
            <person name="Susca A."/>
            <person name="Todd R.B."/>
            <person name="Tsang A."/>
            <person name="Unkles S.E."/>
            <person name="van de Wiele N."/>
            <person name="van Rossen-Uffink D."/>
            <person name="Oliveira J.V."/>
            <person name="Vesth T.C."/>
            <person name="Visser J."/>
            <person name="Yu J.-H."/>
            <person name="Zhou M."/>
            <person name="Andersen M.R."/>
            <person name="Archer D.B."/>
            <person name="Baker S.E."/>
            <person name="Benoit I."/>
            <person name="Brakhage A.A."/>
            <person name="Braus G.H."/>
            <person name="Fischer R."/>
            <person name="Frisvad J.C."/>
            <person name="Goldman G.H."/>
            <person name="Houbraken J."/>
            <person name="Oakley B."/>
            <person name="Pocsi I."/>
            <person name="Scazzocchio C."/>
            <person name="Seiboth B."/>
            <person name="vanKuyk P.A."/>
            <person name="Wortman J."/>
            <person name="Dyer P.S."/>
            <person name="Grigoriev I.V."/>
        </authorList>
    </citation>
    <scope>NUCLEOTIDE SEQUENCE [LARGE SCALE GENOMIC DNA]</scope>
    <source>
        <strain evidence="3">CBS 134.48</strain>
    </source>
</reference>
<gene>
    <name evidence="2" type="ORF">ASPTUDRAFT_595166</name>
</gene>
<dbReference type="EMBL" id="KV878198">
    <property type="protein sequence ID" value="OJI85748.1"/>
    <property type="molecule type" value="Genomic_DNA"/>
</dbReference>
<organism evidence="2 3">
    <name type="scientific">Aspergillus tubingensis (strain CBS 134.48)</name>
    <dbReference type="NCBI Taxonomy" id="767770"/>
    <lineage>
        <taxon>Eukaryota</taxon>
        <taxon>Fungi</taxon>
        <taxon>Dikarya</taxon>
        <taxon>Ascomycota</taxon>
        <taxon>Pezizomycotina</taxon>
        <taxon>Eurotiomycetes</taxon>
        <taxon>Eurotiomycetidae</taxon>
        <taxon>Eurotiales</taxon>
        <taxon>Aspergillaceae</taxon>
        <taxon>Aspergillus</taxon>
        <taxon>Aspergillus subgen. Circumdati</taxon>
    </lineage>
</organism>
<dbReference type="VEuPathDB" id="FungiDB:ASPTUDRAFT_595166"/>
<name>A0A1L9N8W7_ASPTC</name>
<sequence>MQSLLSTFGKIDEGFHEHIICNREACLCIHSMHRYSVDPTPWWMINCVILLLARPLIGRFVMLPTLSCSCIKHQLH</sequence>
<protein>
    <submittedName>
        <fullName evidence="2">Uncharacterized protein</fullName>
    </submittedName>
</protein>
<evidence type="ECO:0000256" key="1">
    <source>
        <dbReference type="SAM" id="Phobius"/>
    </source>
</evidence>
<keyword evidence="1" id="KW-0472">Membrane</keyword>
<feature type="transmembrane region" description="Helical" evidence="1">
    <location>
        <begin position="40"/>
        <end position="57"/>
    </location>
</feature>
<evidence type="ECO:0000313" key="3">
    <source>
        <dbReference type="Proteomes" id="UP000184304"/>
    </source>
</evidence>
<keyword evidence="1" id="KW-0812">Transmembrane</keyword>
<accession>A0A1L9N8W7</accession>
<keyword evidence="3" id="KW-1185">Reference proteome</keyword>
<keyword evidence="1" id="KW-1133">Transmembrane helix</keyword>
<evidence type="ECO:0000313" key="2">
    <source>
        <dbReference type="EMBL" id="OJI85748.1"/>
    </source>
</evidence>
<dbReference type="Proteomes" id="UP000184304">
    <property type="component" value="Unassembled WGS sequence"/>
</dbReference>